<keyword evidence="3" id="KW-1185">Reference proteome</keyword>
<evidence type="ECO:0000313" key="3">
    <source>
        <dbReference type="Proteomes" id="UP000271227"/>
    </source>
</evidence>
<dbReference type="EMBL" id="REFR01000011">
    <property type="protein sequence ID" value="RMB07767.1"/>
    <property type="molecule type" value="Genomic_DNA"/>
</dbReference>
<keyword evidence="1" id="KW-0812">Transmembrane</keyword>
<sequence>MAVFLVLNILFRVIQEGSNIIVASLVMVISIINTLVPKKIIIDTEEEAKLIGLAPARVYIEWLLLMLSPALVLASLPHFMEFYPIRIAFILCAVMAALPFMEAAYYYVSKKAIKQI</sequence>
<organism evidence="2 3">
    <name type="scientific">Eilatimonas milleporae</name>
    <dbReference type="NCBI Taxonomy" id="911205"/>
    <lineage>
        <taxon>Bacteria</taxon>
        <taxon>Pseudomonadati</taxon>
        <taxon>Pseudomonadota</taxon>
        <taxon>Alphaproteobacteria</taxon>
        <taxon>Kordiimonadales</taxon>
        <taxon>Kordiimonadaceae</taxon>
        <taxon>Eilatimonas</taxon>
    </lineage>
</organism>
<accession>A0A3M0CG18</accession>
<dbReference type="Proteomes" id="UP000271227">
    <property type="component" value="Unassembled WGS sequence"/>
</dbReference>
<reference evidence="2 3" key="1">
    <citation type="submission" date="2018-10" db="EMBL/GenBank/DDBJ databases">
        <title>Genomic Encyclopedia of Archaeal and Bacterial Type Strains, Phase II (KMG-II): from individual species to whole genera.</title>
        <authorList>
            <person name="Goeker M."/>
        </authorList>
    </citation>
    <scope>NUCLEOTIDE SEQUENCE [LARGE SCALE GENOMIC DNA]</scope>
    <source>
        <strain evidence="2 3">DSM 25217</strain>
    </source>
</reference>
<gene>
    <name evidence="2" type="ORF">BXY39_1856</name>
</gene>
<dbReference type="AlphaFoldDB" id="A0A3M0CG18"/>
<feature type="transmembrane region" description="Helical" evidence="1">
    <location>
        <begin position="20"/>
        <end position="37"/>
    </location>
</feature>
<protein>
    <submittedName>
        <fullName evidence="2">Uncharacterized protein</fullName>
    </submittedName>
</protein>
<evidence type="ECO:0000256" key="1">
    <source>
        <dbReference type="SAM" id="Phobius"/>
    </source>
</evidence>
<proteinExistence type="predicted"/>
<comment type="caution">
    <text evidence="2">The sequence shown here is derived from an EMBL/GenBank/DDBJ whole genome shotgun (WGS) entry which is preliminary data.</text>
</comment>
<dbReference type="InParanoid" id="A0A3M0CG18"/>
<evidence type="ECO:0000313" key="2">
    <source>
        <dbReference type="EMBL" id="RMB07767.1"/>
    </source>
</evidence>
<feature type="transmembrane region" description="Helical" evidence="1">
    <location>
        <begin position="58"/>
        <end position="79"/>
    </location>
</feature>
<keyword evidence="1" id="KW-1133">Transmembrane helix</keyword>
<name>A0A3M0CG18_9PROT</name>
<keyword evidence="1" id="KW-0472">Membrane</keyword>
<feature type="transmembrane region" description="Helical" evidence="1">
    <location>
        <begin position="85"/>
        <end position="108"/>
    </location>
</feature>